<comment type="pathway">
    <text evidence="2 9">Polyol metabolism; (R,R)-butane-2,3-diol biosynthesis; (R,R)-butane-2,3-diol from pyruvate: step 2/3.</text>
</comment>
<dbReference type="GO" id="GO:0045151">
    <property type="term" value="P:acetoin biosynthetic process"/>
    <property type="evidence" value="ECO:0007669"/>
    <property type="project" value="UniProtKB-UniRule"/>
</dbReference>
<dbReference type="EC" id="4.1.1.5" evidence="4 9"/>
<evidence type="ECO:0000256" key="5">
    <source>
        <dbReference type="ARBA" id="ARBA00020164"/>
    </source>
</evidence>
<evidence type="ECO:0000256" key="1">
    <source>
        <dbReference type="ARBA" id="ARBA00001784"/>
    </source>
</evidence>
<dbReference type="Pfam" id="PF03306">
    <property type="entry name" value="AAL_decarboxy"/>
    <property type="match status" value="1"/>
</dbReference>
<evidence type="ECO:0000313" key="11">
    <source>
        <dbReference type="Proteomes" id="UP000196880"/>
    </source>
</evidence>
<dbReference type="RefSeq" id="WP_087909379.1">
    <property type="nucleotide sequence ID" value="NZ_NAIA01000003.1"/>
</dbReference>
<accession>A0A210RVZ5</accession>
<dbReference type="PIRSF" id="PIRSF001332">
    <property type="entry name" value="Acetolac_decarb"/>
    <property type="match status" value="1"/>
</dbReference>
<keyword evidence="11" id="KW-1185">Reference proteome</keyword>
<gene>
    <name evidence="10" type="ORF">B6A14_05050</name>
</gene>
<evidence type="ECO:0000313" key="10">
    <source>
        <dbReference type="EMBL" id="OWF65182.1"/>
    </source>
</evidence>
<name>A0A210RVZ5_9BURK</name>
<evidence type="ECO:0000256" key="7">
    <source>
        <dbReference type="ARBA" id="ARBA00023061"/>
    </source>
</evidence>
<dbReference type="SUPFAM" id="SSF117856">
    <property type="entry name" value="AF0104/ALDC/Ptd012-like"/>
    <property type="match status" value="1"/>
</dbReference>
<dbReference type="OrthoDB" id="8612680at2"/>
<dbReference type="CDD" id="cd17299">
    <property type="entry name" value="acetolactate_decarboxylase"/>
    <property type="match status" value="1"/>
</dbReference>
<evidence type="ECO:0000256" key="4">
    <source>
        <dbReference type="ARBA" id="ARBA00013204"/>
    </source>
</evidence>
<evidence type="ECO:0000256" key="6">
    <source>
        <dbReference type="ARBA" id="ARBA00022793"/>
    </source>
</evidence>
<dbReference type="PANTHER" id="PTHR35524">
    <property type="entry name" value="ALPHA-ACETOLACTATE DECARBOXYLASE"/>
    <property type="match status" value="1"/>
</dbReference>
<dbReference type="PANTHER" id="PTHR35524:SF1">
    <property type="entry name" value="ALPHA-ACETOLACTATE DECARBOXYLASE"/>
    <property type="match status" value="1"/>
</dbReference>
<keyword evidence="7 9" id="KW-0005">Acetoin biosynthesis</keyword>
<dbReference type="AlphaFoldDB" id="A0A210RVZ5"/>
<keyword evidence="6 9" id="KW-0210">Decarboxylase</keyword>
<evidence type="ECO:0000256" key="8">
    <source>
        <dbReference type="ARBA" id="ARBA00023239"/>
    </source>
</evidence>
<evidence type="ECO:0000256" key="9">
    <source>
        <dbReference type="PIRNR" id="PIRNR001332"/>
    </source>
</evidence>
<dbReference type="UniPathway" id="UPA00626">
    <property type="reaction ID" value="UER00678"/>
</dbReference>
<dbReference type="NCBIfam" id="TIGR01252">
    <property type="entry name" value="acetolac_decarb"/>
    <property type="match status" value="1"/>
</dbReference>
<comment type="caution">
    <text evidence="10">The sequence shown here is derived from an EMBL/GenBank/DDBJ whole genome shotgun (WGS) entry which is preliminary data.</text>
</comment>
<dbReference type="InterPro" id="IPR005128">
    <property type="entry name" value="Acetolactate_a_deCO2ase"/>
</dbReference>
<comment type="catalytic activity">
    <reaction evidence="1 9">
        <text>(2S)-2-acetolactate + H(+) = (R)-acetoin + CO2</text>
        <dbReference type="Rhea" id="RHEA:21580"/>
        <dbReference type="ChEBI" id="CHEBI:15378"/>
        <dbReference type="ChEBI" id="CHEBI:15686"/>
        <dbReference type="ChEBI" id="CHEBI:16526"/>
        <dbReference type="ChEBI" id="CHEBI:58476"/>
        <dbReference type="EC" id="4.1.1.5"/>
    </reaction>
</comment>
<evidence type="ECO:0000256" key="3">
    <source>
        <dbReference type="ARBA" id="ARBA00007106"/>
    </source>
</evidence>
<sequence length="233" mass="26156">MTNSLYVSSPVNALVQGILREDKTLQQVLEHGNFGLGTFNDLDGEMVLVDGIFYQLRSDGSALIPDLNIGTPYACVTHFSPVQSFDTLKDGTYLDLQQVIIESILSNNLIYAIRIEGTFTRIRARSVPKQDAYRPLVNVANDQKEFEYEHISGQLVGFWTPDFMHSISVPGFHLHFLSADKSHGGHLLDFVIKAGKVWLQPLDQLSLDLPHTIEYLNANLEKDNSEDLNKAEH</sequence>
<dbReference type="Proteomes" id="UP000196880">
    <property type="component" value="Unassembled WGS sequence"/>
</dbReference>
<dbReference type="GO" id="GO:0047605">
    <property type="term" value="F:acetolactate decarboxylase activity"/>
    <property type="evidence" value="ECO:0007669"/>
    <property type="project" value="UniProtKB-UniRule"/>
</dbReference>
<comment type="similarity">
    <text evidence="3 9">Belongs to the alpha-acetolactate decarboxylase family.</text>
</comment>
<protein>
    <recommendedName>
        <fullName evidence="5 9">Alpha-acetolactate decarboxylase</fullName>
        <ecNumber evidence="4 9">4.1.1.5</ecNumber>
    </recommendedName>
</protein>
<dbReference type="Gene3D" id="3.30.1330.80">
    <property type="entry name" value="Hypothetical protein, similar to alpha- acetolactate decarboxylase, domain 2"/>
    <property type="match status" value="2"/>
</dbReference>
<dbReference type="EMBL" id="NAIA01000003">
    <property type="protein sequence ID" value="OWF65182.1"/>
    <property type="molecule type" value="Genomic_DNA"/>
</dbReference>
<proteinExistence type="inferred from homology"/>
<organism evidence="10 11">
    <name type="scientific">Polynucleobacter hirudinilacicola</name>
    <dbReference type="NCBI Taxonomy" id="1743166"/>
    <lineage>
        <taxon>Bacteria</taxon>
        <taxon>Pseudomonadati</taxon>
        <taxon>Pseudomonadota</taxon>
        <taxon>Betaproteobacteria</taxon>
        <taxon>Burkholderiales</taxon>
        <taxon>Burkholderiaceae</taxon>
        <taxon>Polynucleobacter</taxon>
    </lineage>
</organism>
<keyword evidence="8 9" id="KW-0456">Lyase</keyword>
<reference evidence="10 11" key="1">
    <citation type="submission" date="2017-03" db="EMBL/GenBank/DDBJ databases">
        <title>New species Polynucleobacter sp. MWH-EgelM1-30-B4.</title>
        <authorList>
            <person name="Hahn M.W."/>
        </authorList>
    </citation>
    <scope>NUCLEOTIDE SEQUENCE [LARGE SCALE GENOMIC DNA]</scope>
    <source>
        <strain evidence="10 11">MWH-EgelM1-30-B4</strain>
    </source>
</reference>
<evidence type="ECO:0000256" key="2">
    <source>
        <dbReference type="ARBA" id="ARBA00005170"/>
    </source>
</evidence>